<reference evidence="1 2" key="1">
    <citation type="submission" date="2020-07" db="EMBL/GenBank/DDBJ databases">
        <title>Sequencing the genomes of 1000 actinobacteria strains.</title>
        <authorList>
            <person name="Klenk H.-P."/>
        </authorList>
    </citation>
    <scope>NUCLEOTIDE SEQUENCE [LARGE SCALE GENOMIC DNA]</scope>
    <source>
        <strain evidence="1 2">DSM 26154</strain>
    </source>
</reference>
<evidence type="ECO:0000313" key="1">
    <source>
        <dbReference type="EMBL" id="NYF97880.1"/>
    </source>
</evidence>
<gene>
    <name evidence="1" type="ORF">BJY20_001272</name>
</gene>
<evidence type="ECO:0000313" key="2">
    <source>
        <dbReference type="Proteomes" id="UP000554054"/>
    </source>
</evidence>
<dbReference type="PROSITE" id="PS51257">
    <property type="entry name" value="PROKAR_LIPOPROTEIN"/>
    <property type="match status" value="1"/>
</dbReference>
<dbReference type="AlphaFoldDB" id="A0A852VR20"/>
<protein>
    <recommendedName>
        <fullName evidence="3">Lipoprotein</fullName>
    </recommendedName>
</protein>
<evidence type="ECO:0008006" key="3">
    <source>
        <dbReference type="Google" id="ProtNLM"/>
    </source>
</evidence>
<proteinExistence type="predicted"/>
<dbReference type="Gene3D" id="2.50.20.20">
    <property type="match status" value="1"/>
</dbReference>
<dbReference type="RefSeq" id="WP_185990750.1">
    <property type="nucleotide sequence ID" value="NZ_JACCAE010000001.1"/>
</dbReference>
<comment type="caution">
    <text evidence="1">The sequence shown here is derived from an EMBL/GenBank/DDBJ whole genome shotgun (WGS) entry which is preliminary data.</text>
</comment>
<accession>A0A852VR20</accession>
<organism evidence="1 2">
    <name type="scientific">Janibacter cremeus</name>
    <dbReference type="NCBI Taxonomy" id="1285192"/>
    <lineage>
        <taxon>Bacteria</taxon>
        <taxon>Bacillati</taxon>
        <taxon>Actinomycetota</taxon>
        <taxon>Actinomycetes</taxon>
        <taxon>Micrococcales</taxon>
        <taxon>Intrasporangiaceae</taxon>
        <taxon>Janibacter</taxon>
    </lineage>
</organism>
<sequence>MRGNRIAASLAGVAMIVVATGCGGAEDSLEGQSGPEIMERVQEDMGAVSSVSIAGEVEQDSATRELDLALDEKGNYEGTISFDEVEADVLIVDHRLFVQGEEEFWSKTGLAADDQMAGSLAGMWVALPGGPRAGNDAAGIDGTCTVESFMGFATAGKETVEGGVPAEPKSEYGGMCDLESFMVDFTDADWDAVTKGETTEVDGDPALELIAENEQGTTRMWVSTGQDNHVLKVVREGAESDEFTLGDYNEPVEVSVPDEDEILDLAGARS</sequence>
<dbReference type="EMBL" id="JACCAE010000001">
    <property type="protein sequence ID" value="NYF97880.1"/>
    <property type="molecule type" value="Genomic_DNA"/>
</dbReference>
<dbReference type="Proteomes" id="UP000554054">
    <property type="component" value="Unassembled WGS sequence"/>
</dbReference>
<name>A0A852VR20_9MICO</name>
<keyword evidence="2" id="KW-1185">Reference proteome</keyword>